<accession>A0A392SEK6</accession>
<organism evidence="1 2">
    <name type="scientific">Trifolium medium</name>
    <dbReference type="NCBI Taxonomy" id="97028"/>
    <lineage>
        <taxon>Eukaryota</taxon>
        <taxon>Viridiplantae</taxon>
        <taxon>Streptophyta</taxon>
        <taxon>Embryophyta</taxon>
        <taxon>Tracheophyta</taxon>
        <taxon>Spermatophyta</taxon>
        <taxon>Magnoliopsida</taxon>
        <taxon>eudicotyledons</taxon>
        <taxon>Gunneridae</taxon>
        <taxon>Pentapetalae</taxon>
        <taxon>rosids</taxon>
        <taxon>fabids</taxon>
        <taxon>Fabales</taxon>
        <taxon>Fabaceae</taxon>
        <taxon>Papilionoideae</taxon>
        <taxon>50 kb inversion clade</taxon>
        <taxon>NPAAA clade</taxon>
        <taxon>Hologalegina</taxon>
        <taxon>IRL clade</taxon>
        <taxon>Trifolieae</taxon>
        <taxon>Trifolium</taxon>
    </lineage>
</organism>
<reference evidence="1 2" key="1">
    <citation type="journal article" date="2018" name="Front. Plant Sci.">
        <title>Red Clover (Trifolium pratense) and Zigzag Clover (T. medium) - A Picture of Genomic Similarities and Differences.</title>
        <authorList>
            <person name="Dluhosova J."/>
            <person name="Istvanek J."/>
            <person name="Nedelnik J."/>
            <person name="Repkova J."/>
        </authorList>
    </citation>
    <scope>NUCLEOTIDE SEQUENCE [LARGE SCALE GENOMIC DNA]</scope>
    <source>
        <strain evidence="2">cv. 10/8</strain>
        <tissue evidence="1">Leaf</tissue>
    </source>
</reference>
<protein>
    <submittedName>
        <fullName evidence="1">Uncharacterized protein</fullName>
    </submittedName>
</protein>
<dbReference type="EMBL" id="LXQA010371602">
    <property type="protein sequence ID" value="MCI47373.1"/>
    <property type="molecule type" value="Genomic_DNA"/>
</dbReference>
<name>A0A392SEK6_9FABA</name>
<sequence length="48" mass="5306">EQSNLFCYRSLGDVLGVARRAELARSRQLSPDTGELSVPISLTLARCR</sequence>
<dbReference type="Proteomes" id="UP000265520">
    <property type="component" value="Unassembled WGS sequence"/>
</dbReference>
<proteinExistence type="predicted"/>
<dbReference type="AlphaFoldDB" id="A0A392SEK6"/>
<evidence type="ECO:0000313" key="2">
    <source>
        <dbReference type="Proteomes" id="UP000265520"/>
    </source>
</evidence>
<comment type="caution">
    <text evidence="1">The sequence shown here is derived from an EMBL/GenBank/DDBJ whole genome shotgun (WGS) entry which is preliminary data.</text>
</comment>
<evidence type="ECO:0000313" key="1">
    <source>
        <dbReference type="EMBL" id="MCI47373.1"/>
    </source>
</evidence>
<keyword evidence="2" id="KW-1185">Reference proteome</keyword>
<feature type="non-terminal residue" evidence="1">
    <location>
        <position position="1"/>
    </location>
</feature>